<proteinExistence type="inferred from homology"/>
<dbReference type="Pfam" id="PF02244">
    <property type="entry name" value="Propep_M14"/>
    <property type="match status" value="1"/>
</dbReference>
<evidence type="ECO:0000313" key="13">
    <source>
        <dbReference type="EMBL" id="VDN95290.1"/>
    </source>
</evidence>
<name>A0A0N4TYS4_BRUPA</name>
<evidence type="ECO:0000259" key="12">
    <source>
        <dbReference type="PROSITE" id="PS52035"/>
    </source>
</evidence>
<accession>A0A0N4TYS4</accession>
<dbReference type="InterPro" id="IPR036990">
    <property type="entry name" value="M14A-like_propep"/>
</dbReference>
<comment type="cofactor">
    <cofactor evidence="1">
        <name>Zn(2+)</name>
        <dbReference type="ChEBI" id="CHEBI:29105"/>
    </cofactor>
</comment>
<feature type="domain" description="Peptidase M14" evidence="12">
    <location>
        <begin position="94"/>
        <end position="136"/>
    </location>
</feature>
<evidence type="ECO:0000256" key="6">
    <source>
        <dbReference type="ARBA" id="ARBA00022729"/>
    </source>
</evidence>
<keyword evidence="4" id="KW-0645">Protease</keyword>
<dbReference type="GO" id="GO:0008270">
    <property type="term" value="F:zinc ion binding"/>
    <property type="evidence" value="ECO:0007669"/>
    <property type="project" value="InterPro"/>
</dbReference>
<organism evidence="15">
    <name type="scientific">Brugia pahangi</name>
    <name type="common">Filarial nematode worm</name>
    <dbReference type="NCBI Taxonomy" id="6280"/>
    <lineage>
        <taxon>Eukaryota</taxon>
        <taxon>Metazoa</taxon>
        <taxon>Ecdysozoa</taxon>
        <taxon>Nematoda</taxon>
        <taxon>Chromadorea</taxon>
        <taxon>Rhabditida</taxon>
        <taxon>Spirurina</taxon>
        <taxon>Spiruromorpha</taxon>
        <taxon>Filarioidea</taxon>
        <taxon>Onchocercidae</taxon>
        <taxon>Brugia</taxon>
    </lineage>
</organism>
<sequence length="136" mass="15992">MEILKRTEVNFWKIARNIHDVTDVMVPASTMKKVLHLLNDGNVNVTVTIPDVERLIIKREKKNGISELQQRYRDDSGSITGRSTTEFNKYDFYSYGSYKEMMKWLRSLARKYPEFVRNISIGKSHEKRSIDGLEIY</sequence>
<evidence type="ECO:0000256" key="9">
    <source>
        <dbReference type="ARBA" id="ARBA00023049"/>
    </source>
</evidence>
<evidence type="ECO:0000256" key="2">
    <source>
        <dbReference type="ARBA" id="ARBA00005988"/>
    </source>
</evidence>
<evidence type="ECO:0000256" key="11">
    <source>
        <dbReference type="PROSITE-ProRule" id="PRU01379"/>
    </source>
</evidence>
<dbReference type="Pfam" id="PF00246">
    <property type="entry name" value="Peptidase_M14"/>
    <property type="match status" value="1"/>
</dbReference>
<reference evidence="15" key="1">
    <citation type="submission" date="2017-02" db="UniProtKB">
        <authorList>
            <consortium name="WormBaseParasite"/>
        </authorList>
    </citation>
    <scope>IDENTIFICATION</scope>
</reference>
<keyword evidence="10" id="KW-1015">Disulfide bond</keyword>
<keyword evidence="8" id="KW-0862">Zinc</keyword>
<dbReference type="SUPFAM" id="SSF53187">
    <property type="entry name" value="Zn-dependent exopeptidases"/>
    <property type="match status" value="1"/>
</dbReference>
<dbReference type="Gene3D" id="3.30.70.340">
    <property type="entry name" value="Metallocarboxypeptidase-like"/>
    <property type="match status" value="1"/>
</dbReference>
<comment type="caution">
    <text evidence="11">Lacks conserved residue(s) required for the propagation of feature annotation.</text>
</comment>
<dbReference type="Proteomes" id="UP000278627">
    <property type="component" value="Unassembled WGS sequence"/>
</dbReference>
<dbReference type="PROSITE" id="PS52035">
    <property type="entry name" value="PEPTIDASE_M14"/>
    <property type="match status" value="1"/>
</dbReference>
<evidence type="ECO:0000256" key="5">
    <source>
        <dbReference type="ARBA" id="ARBA00022723"/>
    </source>
</evidence>
<dbReference type="PANTHER" id="PTHR11705:SF91">
    <property type="entry name" value="FI01817P-RELATED"/>
    <property type="match status" value="1"/>
</dbReference>
<evidence type="ECO:0000256" key="1">
    <source>
        <dbReference type="ARBA" id="ARBA00001947"/>
    </source>
</evidence>
<dbReference type="STRING" id="6280.A0A0N4TYS4"/>
<keyword evidence="5" id="KW-0479">Metal-binding</keyword>
<dbReference type="InterPro" id="IPR000834">
    <property type="entry name" value="Peptidase_M14"/>
</dbReference>
<evidence type="ECO:0000313" key="15">
    <source>
        <dbReference type="WBParaSite" id="BPAG_0001417701-mRNA-1"/>
    </source>
</evidence>
<comment type="similarity">
    <text evidence="2 11">Belongs to the peptidase M14 family.</text>
</comment>
<evidence type="ECO:0000256" key="8">
    <source>
        <dbReference type="ARBA" id="ARBA00022833"/>
    </source>
</evidence>
<dbReference type="GO" id="GO:0004181">
    <property type="term" value="F:metallocarboxypeptidase activity"/>
    <property type="evidence" value="ECO:0007669"/>
    <property type="project" value="InterPro"/>
</dbReference>
<evidence type="ECO:0000313" key="14">
    <source>
        <dbReference type="Proteomes" id="UP000278627"/>
    </source>
</evidence>
<dbReference type="SUPFAM" id="SSF54897">
    <property type="entry name" value="Protease propeptides/inhibitors"/>
    <property type="match status" value="1"/>
</dbReference>
<evidence type="ECO:0000256" key="4">
    <source>
        <dbReference type="ARBA" id="ARBA00022670"/>
    </source>
</evidence>
<dbReference type="EMBL" id="UZAD01013520">
    <property type="protein sequence ID" value="VDN95290.1"/>
    <property type="molecule type" value="Genomic_DNA"/>
</dbReference>
<evidence type="ECO:0000256" key="10">
    <source>
        <dbReference type="ARBA" id="ARBA00023157"/>
    </source>
</evidence>
<dbReference type="PANTHER" id="PTHR11705">
    <property type="entry name" value="PROTEASE FAMILY M14 CARBOXYPEPTIDASE A,B"/>
    <property type="match status" value="1"/>
</dbReference>
<protein>
    <submittedName>
        <fullName evidence="15">Phage protein</fullName>
    </submittedName>
</protein>
<keyword evidence="6" id="KW-0732">Signal</keyword>
<keyword evidence="7" id="KW-0378">Hydrolase</keyword>
<dbReference type="Gene3D" id="3.40.630.10">
    <property type="entry name" value="Zn peptidases"/>
    <property type="match status" value="1"/>
</dbReference>
<reference evidence="13 14" key="2">
    <citation type="submission" date="2018-11" db="EMBL/GenBank/DDBJ databases">
        <authorList>
            <consortium name="Pathogen Informatics"/>
        </authorList>
    </citation>
    <scope>NUCLEOTIDE SEQUENCE [LARGE SCALE GENOMIC DNA]</scope>
</reference>
<keyword evidence="14" id="KW-1185">Reference proteome</keyword>
<dbReference type="InterPro" id="IPR003146">
    <property type="entry name" value="M14A_act_pep"/>
</dbReference>
<dbReference type="AlphaFoldDB" id="A0A0N4TYS4"/>
<evidence type="ECO:0000256" key="7">
    <source>
        <dbReference type="ARBA" id="ARBA00022801"/>
    </source>
</evidence>
<keyword evidence="9" id="KW-0482">Metalloprotease</keyword>
<dbReference type="WBParaSite" id="BPAG_0001417701-mRNA-1">
    <property type="protein sequence ID" value="BPAG_0001417701-mRNA-1"/>
    <property type="gene ID" value="BPAG_0001417701"/>
</dbReference>
<evidence type="ECO:0000256" key="3">
    <source>
        <dbReference type="ARBA" id="ARBA00022645"/>
    </source>
</evidence>
<gene>
    <name evidence="13" type="ORF">BPAG_LOCUS14105</name>
</gene>
<dbReference type="GO" id="GO:0006508">
    <property type="term" value="P:proteolysis"/>
    <property type="evidence" value="ECO:0007669"/>
    <property type="project" value="UniProtKB-KW"/>
</dbReference>
<keyword evidence="3" id="KW-0121">Carboxypeptidase</keyword>
<dbReference type="GO" id="GO:0005615">
    <property type="term" value="C:extracellular space"/>
    <property type="evidence" value="ECO:0007669"/>
    <property type="project" value="TreeGrafter"/>
</dbReference>